<feature type="compositionally biased region" description="Polar residues" evidence="28">
    <location>
        <begin position="3591"/>
        <end position="3600"/>
    </location>
</feature>
<dbReference type="PROSITE" id="PS50237">
    <property type="entry name" value="HECT"/>
    <property type="match status" value="1"/>
</dbReference>
<dbReference type="InterPro" id="IPR021097">
    <property type="entry name" value="CPH_domain"/>
</dbReference>
<keyword evidence="7" id="KW-0597">Phosphoprotein</keyword>
<comment type="pathway">
    <text evidence="4">Protein modification; protein ubiquitination.</text>
</comment>
<dbReference type="InterPro" id="IPR009091">
    <property type="entry name" value="RCC1/BLIP-II"/>
</dbReference>
<feature type="domain" description="MIB/HERC2" evidence="33">
    <location>
        <begin position="1843"/>
        <end position="1916"/>
    </location>
</feature>
<feature type="repeat" description="RCC1" evidence="26">
    <location>
        <begin position="4047"/>
        <end position="4098"/>
    </location>
</feature>
<dbReference type="HOGENOM" id="CLU_000101_0_0_1"/>
<feature type="region of interest" description="Disordered" evidence="28">
    <location>
        <begin position="159"/>
        <end position="179"/>
    </location>
</feature>
<keyword evidence="6" id="KW-0963">Cytoplasm</keyword>
<evidence type="ECO:0000256" key="27">
    <source>
        <dbReference type="SAM" id="Coils"/>
    </source>
</evidence>
<evidence type="ECO:0000256" key="23">
    <source>
        <dbReference type="ARBA" id="ARBA00081609"/>
    </source>
</evidence>
<feature type="coiled-coil region" evidence="27">
    <location>
        <begin position="1639"/>
        <end position="1666"/>
    </location>
</feature>
<comment type="catalytic activity">
    <reaction evidence="1">
        <text>S-ubiquitinyl-[E2 ubiquitin-conjugating enzyme]-L-cysteine + [acceptor protein]-L-lysine = [E2 ubiquitin-conjugating enzyme]-L-cysteine + N(6)-ubiquitinyl-[acceptor protein]-L-lysine.</text>
        <dbReference type="EC" id="2.3.2.26"/>
    </reaction>
</comment>
<dbReference type="SUPFAM" id="SSF63748">
    <property type="entry name" value="Tudor/PWWP/MBT"/>
    <property type="match status" value="1"/>
</dbReference>
<dbReference type="CDD" id="cd00078">
    <property type="entry name" value="HECTc"/>
    <property type="match status" value="1"/>
</dbReference>
<feature type="repeat" description="RCC1" evidence="26">
    <location>
        <begin position="2946"/>
        <end position="2997"/>
    </location>
</feature>
<dbReference type="InterPro" id="IPR008979">
    <property type="entry name" value="Galactose-bd-like_sf"/>
</dbReference>
<dbReference type="Pfam" id="PF25390">
    <property type="entry name" value="WD40_RLD"/>
    <property type="match status" value="2"/>
</dbReference>
<dbReference type="Proteomes" id="UP000005226">
    <property type="component" value="Chromosome 20"/>
</dbReference>
<evidence type="ECO:0000256" key="19">
    <source>
        <dbReference type="ARBA" id="ARBA00023242"/>
    </source>
</evidence>
<evidence type="ECO:0000256" key="14">
    <source>
        <dbReference type="ARBA" id="ARBA00022833"/>
    </source>
</evidence>
<keyword evidence="8" id="KW-0808">Transferase</keyword>
<dbReference type="CDD" id="cd08664">
    <property type="entry name" value="APC10-HERC2"/>
    <property type="match status" value="1"/>
</dbReference>
<keyword evidence="17" id="KW-0234">DNA repair</keyword>
<dbReference type="FunFam" id="2.130.10.30:FF:000006">
    <property type="entry name" value="E3 ubiquitin-protein ligase HERC2 isoform X1"/>
    <property type="match status" value="1"/>
</dbReference>
<dbReference type="InterPro" id="IPR000433">
    <property type="entry name" value="Znf_ZZ"/>
</dbReference>
<dbReference type="SUPFAM" id="SSF159034">
    <property type="entry name" value="Mib/herc2 domain-like"/>
    <property type="match status" value="1"/>
</dbReference>
<dbReference type="GeneID" id="101064050"/>
<keyword evidence="11" id="KW-0227">DNA damage</keyword>
<feature type="repeat" description="RCC1" evidence="26">
    <location>
        <begin position="3105"/>
        <end position="3156"/>
    </location>
</feature>
<feature type="compositionally biased region" description="Basic and acidic residues" evidence="28">
    <location>
        <begin position="3444"/>
        <end position="3459"/>
    </location>
</feature>
<keyword evidence="10" id="KW-0677">Repeat</keyword>
<dbReference type="eggNOG" id="KOG1426">
    <property type="taxonomic scope" value="Eukaryota"/>
</dbReference>
<dbReference type="OMA" id="WRNHGST"/>
<dbReference type="InterPro" id="IPR000408">
    <property type="entry name" value="Reg_chr_condens"/>
</dbReference>
<name>H2TGG2_TAKRU</name>
<dbReference type="SMART" id="SM01117">
    <property type="entry name" value="Cyt-b5"/>
    <property type="match status" value="1"/>
</dbReference>
<feature type="repeat" description="RCC1" evidence="26">
    <location>
        <begin position="3941"/>
        <end position="3992"/>
    </location>
</feature>
<evidence type="ECO:0000256" key="20">
    <source>
        <dbReference type="ARBA" id="ARBA00059324"/>
    </source>
</evidence>
<dbReference type="Pfam" id="PF06701">
    <property type="entry name" value="MIB_HERC2"/>
    <property type="match status" value="1"/>
</dbReference>
<evidence type="ECO:0000313" key="34">
    <source>
        <dbReference type="Ensembl" id="ENSTRUP00000023760.3"/>
    </source>
</evidence>
<reference evidence="34" key="2">
    <citation type="submission" date="2025-08" db="UniProtKB">
        <authorList>
            <consortium name="Ensembl"/>
        </authorList>
    </citation>
    <scope>IDENTIFICATION</scope>
</reference>
<dbReference type="InterPro" id="IPR036400">
    <property type="entry name" value="Cyt_B5-like_heme/steroid_sf"/>
</dbReference>
<dbReference type="SUPFAM" id="SSF49785">
    <property type="entry name" value="Galactose-binding domain-like"/>
    <property type="match status" value="1"/>
</dbReference>
<dbReference type="FunFam" id="3.10.120.10:FF:000005">
    <property type="entry name" value="E3 ubiquitin-protein ligase HERC2 isoform X2"/>
    <property type="match status" value="1"/>
</dbReference>
<dbReference type="FunFam" id="3.30.60.90:FF:000006">
    <property type="entry name" value="E3 ubiquitin-protein ligase HERC2 isoform X2"/>
    <property type="match status" value="1"/>
</dbReference>
<feature type="repeat" description="RCC1" evidence="26">
    <location>
        <begin position="2998"/>
        <end position="3052"/>
    </location>
</feature>
<dbReference type="EC" id="2.3.2.26" evidence="5"/>
<dbReference type="GO" id="GO:0016567">
    <property type="term" value="P:protein ubiquitination"/>
    <property type="evidence" value="ECO:0007669"/>
    <property type="project" value="UniProtKB-UniPathway"/>
</dbReference>
<comment type="function">
    <text evidence="20">E3 ubiquitin-protein ligase that regulates ubiquitin-dependent retention of repair proteins on damaged chromosomes. Recruited to sites of DNA damage in response to ionizing radiation (IR) and facilitates the assembly of UBE2N and RNF8 promoting DNA damage-induced formation of 'Lys-63'-linked ubiquitin chains. Acts as a mediator of binding specificity between UBE2N and RNF8. Involved in the maintenance of RNF168 levels. E3 ubiquitin-protein ligase that promotes the ubiquitination and proteasomal degradation of XPA which influences the circadian oscillation of DNA excision repair activity. By controlling the steady-state expression of the IGF1R receptor, indirectly regulates the insulin-like growth factor receptor signaling pathway. Also modulates iron metabolism by regulating the basal turnover of FBXL5.</text>
</comment>
<dbReference type="InterPro" id="IPR043145">
    <property type="entry name" value="Znf_ZZ_sf"/>
</dbReference>
<dbReference type="CDD" id="cd02344">
    <property type="entry name" value="ZZ_HERC2"/>
    <property type="match status" value="1"/>
</dbReference>
<feature type="repeat" description="RCC1" evidence="26">
    <location>
        <begin position="500"/>
        <end position="555"/>
    </location>
</feature>
<dbReference type="FunFam" id="2.130.10.30:FF:000003">
    <property type="entry name" value="E3 ubiquitin-protein ligase HERC2 isoform X1"/>
    <property type="match status" value="1"/>
</dbReference>
<evidence type="ECO:0000256" key="22">
    <source>
        <dbReference type="ARBA" id="ARBA00080834"/>
    </source>
</evidence>
<feature type="compositionally biased region" description="Polar residues" evidence="28">
    <location>
        <begin position="3607"/>
        <end position="3616"/>
    </location>
</feature>
<dbReference type="PROSITE" id="PS00626">
    <property type="entry name" value="RCC1_2"/>
    <property type="match status" value="1"/>
</dbReference>
<dbReference type="Gene3D" id="2.30.30.40">
    <property type="entry name" value="SH3 Domains"/>
    <property type="match status" value="1"/>
</dbReference>
<feature type="region of interest" description="Disordered" evidence="28">
    <location>
        <begin position="3591"/>
        <end position="3616"/>
    </location>
</feature>
<keyword evidence="13 24" id="KW-0833">Ubl conjugation pathway</keyword>
<dbReference type="Pfam" id="PF11515">
    <property type="entry name" value="Cul7"/>
    <property type="match status" value="1"/>
</dbReference>
<dbReference type="Gene3D" id="2.130.10.30">
    <property type="entry name" value="Regulator of chromosome condensation 1/beta-lactamase-inhibitor protein II"/>
    <property type="match status" value="3"/>
</dbReference>
<dbReference type="InterPro" id="IPR058923">
    <property type="entry name" value="RCC1-like_dom"/>
</dbReference>
<dbReference type="GO" id="GO:0061630">
    <property type="term" value="F:ubiquitin protein ligase activity"/>
    <property type="evidence" value="ECO:0007669"/>
    <property type="project" value="UniProtKB-EC"/>
</dbReference>
<evidence type="ECO:0000256" key="10">
    <source>
        <dbReference type="ARBA" id="ARBA00022737"/>
    </source>
</evidence>
<evidence type="ECO:0000256" key="9">
    <source>
        <dbReference type="ARBA" id="ARBA00022723"/>
    </source>
</evidence>
<reference evidence="34 35" key="1">
    <citation type="journal article" date="2011" name="Genome Biol. Evol.">
        <title>Integration of the genetic map and genome assembly of fugu facilitates insights into distinct features of genome evolution in teleosts and mammals.</title>
        <authorList>
            <person name="Kai W."/>
            <person name="Kikuchi K."/>
            <person name="Tohari S."/>
            <person name="Chew A.K."/>
            <person name="Tay A."/>
            <person name="Fujiwara A."/>
            <person name="Hosoya S."/>
            <person name="Suetake H."/>
            <person name="Naruse K."/>
            <person name="Brenner S."/>
            <person name="Suzuki Y."/>
            <person name="Venkatesh B."/>
        </authorList>
    </citation>
    <scope>NUCLEOTIDE SEQUENCE [LARGE SCALE GENOMIC DNA]</scope>
</reference>
<dbReference type="STRING" id="31033.ENSTRUP00000023760"/>
<evidence type="ECO:0000256" key="24">
    <source>
        <dbReference type="PROSITE-ProRule" id="PRU00104"/>
    </source>
</evidence>
<feature type="repeat" description="RCC1" evidence="26">
    <location>
        <begin position="3993"/>
        <end position="4046"/>
    </location>
</feature>
<dbReference type="FunFam" id="2.130.10.30:FF:000004">
    <property type="entry name" value="E3 ubiquitin-protein ligase HERC2 isoform X2"/>
    <property type="match status" value="1"/>
</dbReference>
<evidence type="ECO:0000256" key="28">
    <source>
        <dbReference type="SAM" id="MobiDB-lite"/>
    </source>
</evidence>
<evidence type="ECO:0000256" key="8">
    <source>
        <dbReference type="ARBA" id="ARBA00022679"/>
    </source>
</evidence>
<dbReference type="InterPro" id="IPR006624">
    <property type="entry name" value="Beta-propeller_rpt_TECPR"/>
</dbReference>
<dbReference type="InterPro" id="IPR001199">
    <property type="entry name" value="Cyt_B5-like_heme/steroid-bd"/>
</dbReference>
<feature type="repeat" description="RCC1" evidence="26">
    <location>
        <begin position="556"/>
        <end position="607"/>
    </location>
</feature>
<evidence type="ECO:0000259" key="29">
    <source>
        <dbReference type="PROSITE" id="PS50135"/>
    </source>
</evidence>
<dbReference type="OrthoDB" id="239701at2759"/>
<feature type="region of interest" description="Disordered" evidence="28">
    <location>
        <begin position="3413"/>
        <end position="3488"/>
    </location>
</feature>
<dbReference type="KEGG" id="tru:101064050"/>
<dbReference type="InParanoid" id="H2TGG2"/>
<evidence type="ECO:0000256" key="18">
    <source>
        <dbReference type="ARBA" id="ARBA00023212"/>
    </source>
</evidence>
<dbReference type="PROSITE" id="PS50255">
    <property type="entry name" value="CYTOCHROME_B5_2"/>
    <property type="match status" value="1"/>
</dbReference>
<evidence type="ECO:0000256" key="4">
    <source>
        <dbReference type="ARBA" id="ARBA00004906"/>
    </source>
</evidence>
<keyword evidence="16 27" id="KW-0175">Coiled coil</keyword>
<evidence type="ECO:0000256" key="17">
    <source>
        <dbReference type="ARBA" id="ARBA00023204"/>
    </source>
</evidence>
<feature type="region of interest" description="Disordered" evidence="28">
    <location>
        <begin position="58"/>
        <end position="79"/>
    </location>
</feature>
<dbReference type="Gene3D" id="3.30.2410.10">
    <property type="entry name" value="Hect, E3 ligase catalytic domain"/>
    <property type="match status" value="1"/>
</dbReference>
<feature type="repeat" description="RCC1" evidence="26">
    <location>
        <begin position="662"/>
        <end position="713"/>
    </location>
</feature>
<dbReference type="SMART" id="SM01337">
    <property type="entry name" value="APC10"/>
    <property type="match status" value="1"/>
</dbReference>
<dbReference type="InterPro" id="IPR000569">
    <property type="entry name" value="HECT_dom"/>
</dbReference>
<dbReference type="FunFam" id="2.60.120.260:FF:000033">
    <property type="entry name" value="E3 ubiquitin-protein ligase HERC2 isoform X2"/>
    <property type="match status" value="1"/>
</dbReference>
<feature type="repeat" description="RCC1" evidence="26">
    <location>
        <begin position="4153"/>
        <end position="4204"/>
    </location>
</feature>
<dbReference type="FunFam" id="2.30.30.40:FF:000074">
    <property type="entry name" value="E3 ubiquitin-protein ligase HERC2 isoform X1"/>
    <property type="match status" value="1"/>
</dbReference>
<feature type="repeat" description="RCC1" evidence="26">
    <location>
        <begin position="4205"/>
        <end position="4256"/>
    </location>
</feature>
<dbReference type="Pfam" id="PF00173">
    <property type="entry name" value="Cyt-b5"/>
    <property type="match status" value="1"/>
</dbReference>
<dbReference type="Gene3D" id="2.60.120.260">
    <property type="entry name" value="Galactose-binding domain-like"/>
    <property type="match status" value="1"/>
</dbReference>
<gene>
    <name evidence="34" type="primary">herc2</name>
</gene>
<feature type="region of interest" description="Disordered" evidence="28">
    <location>
        <begin position="2409"/>
        <end position="2441"/>
    </location>
</feature>
<dbReference type="Pfam" id="PF00415">
    <property type="entry name" value="RCC1"/>
    <property type="match status" value="7"/>
</dbReference>
<dbReference type="PANTHER" id="PTHR22872:SF2">
    <property type="entry name" value="INHIBITOR OF BRUTON TYROSINE KINASE"/>
    <property type="match status" value="1"/>
</dbReference>
<evidence type="ECO:0000256" key="13">
    <source>
        <dbReference type="ARBA" id="ARBA00022786"/>
    </source>
</evidence>
<evidence type="ECO:0000256" key="12">
    <source>
        <dbReference type="ARBA" id="ARBA00022771"/>
    </source>
</evidence>
<dbReference type="CDD" id="cd14402">
    <property type="entry name" value="UBA_HERC2"/>
    <property type="match status" value="1"/>
</dbReference>
<dbReference type="PROSITE" id="PS01357">
    <property type="entry name" value="ZF_ZZ_1"/>
    <property type="match status" value="1"/>
</dbReference>
<feature type="compositionally biased region" description="Low complexity" evidence="28">
    <location>
        <begin position="2409"/>
        <end position="2418"/>
    </location>
</feature>
<reference evidence="34" key="3">
    <citation type="submission" date="2025-09" db="UniProtKB">
        <authorList>
            <consortium name="Ensembl"/>
        </authorList>
    </citation>
    <scope>IDENTIFICATION</scope>
</reference>
<dbReference type="Pfam" id="PF03256">
    <property type="entry name" value="ANAPC10"/>
    <property type="match status" value="1"/>
</dbReference>
<dbReference type="PROSITE" id="PS50012">
    <property type="entry name" value="RCC1_3"/>
    <property type="match status" value="18"/>
</dbReference>
<evidence type="ECO:0000259" key="33">
    <source>
        <dbReference type="PROSITE" id="PS51416"/>
    </source>
</evidence>
<dbReference type="RefSeq" id="XP_011612801.1">
    <property type="nucleotide sequence ID" value="XM_011614499.2"/>
</dbReference>
<dbReference type="InterPro" id="IPR051625">
    <property type="entry name" value="Signaling_Regulatory_Domain"/>
</dbReference>
<keyword evidence="35" id="KW-1185">Reference proteome</keyword>
<feature type="repeat" description="RCC1" evidence="26">
    <location>
        <begin position="4099"/>
        <end position="4150"/>
    </location>
</feature>
<keyword evidence="19" id="KW-0539">Nucleus</keyword>
<evidence type="ECO:0000259" key="32">
    <source>
        <dbReference type="PROSITE" id="PS51284"/>
    </source>
</evidence>
<evidence type="ECO:0000256" key="15">
    <source>
        <dbReference type="ARBA" id="ARBA00022843"/>
    </source>
</evidence>
<dbReference type="SUPFAM" id="SSF55856">
    <property type="entry name" value="Cytochrome b5-like heme/steroid binding domain"/>
    <property type="match status" value="1"/>
</dbReference>
<dbReference type="GO" id="GO:0005634">
    <property type="term" value="C:nucleus"/>
    <property type="evidence" value="ECO:0007669"/>
    <property type="project" value="UniProtKB-SubCell"/>
</dbReference>
<dbReference type="FunFam" id="2.30.30.30:FF:000015">
    <property type="entry name" value="E3 ubiquitin-protein ligase HERC2"/>
    <property type="match status" value="1"/>
</dbReference>
<dbReference type="PANTHER" id="PTHR22872">
    <property type="entry name" value="BTK-BINDING PROTEIN-RELATED"/>
    <property type="match status" value="1"/>
</dbReference>
<evidence type="ECO:0000256" key="1">
    <source>
        <dbReference type="ARBA" id="ARBA00000885"/>
    </source>
</evidence>
<dbReference type="PROSITE" id="PS51284">
    <property type="entry name" value="DOC"/>
    <property type="match status" value="1"/>
</dbReference>
<sequence>MPSLSFTLDAQLRFHDKWLKIDLQRAFSPEGLSEMWNEMVIDEEITFNREESAHTEDCTDCFGSQKKDETNDKEKKEDEDLLTSVHHSIIETWDWGRQPDESELKECLAVLVEDQQKLSGLMAKSTLSAQRLRQRLVILERYLISLTHSMLEEKYKIRYKSPPSPPLPTADNKSSRPVSKGVEGLARVGSRAALSFAFAFLRRAWRSGDDADLCSELLQESLDALRALPEATLFDEGTVSSVWLEVVERATKFLSDIHGSASTKGNIPLQDQHLALAILLELAVQRGTLSQLLSAVLLLLRLWESGTREMDNERSTQGTSAPLLPLLQRFQNIHSSKEEPVTEEEAEILTAPLSPNESFLRYLILPQDNDLAIDLRQTAVVIMAHLDRLASPYSPPNCNSPTSHKGTLQEVIAWGLLGWKLHANVSGPIHCKSLSSLGVTQIVCSEKGFLILSSSGAVYTQNYKSTTLAPMLIHSLSSRKIVKLAAHPDGQHYLALSSNGEVFSWGCGDGGRLGHGDATYLEEPTMIAAFNGKQAGKHVVHIACGSTYSAVITIDGELYTWGRGNYGRLGHGSSEDQTTPMLVTALKGLKVVDVACGSGDAQTLAVTENGQVWSWGDGDYGKLGRGGSDGCKTPKLVEKLQDLDIVKVCCGSQFSVALTKDGQVYTWGKGDNQRLGHGTDEHVRFPKLLDTLQGKKVVDVAVGSTHCLALTDDGEVHSWGSNDKLQHFDTLSNKKQPKALPGLKHIVGISCGPGQSFAWSSCSEWSVGLRVPFVVDVCPMTFEQLDLLLRQVSEGMDGTSDWPPPQEKECMVVATLNLLRLQLHAAISNQVDPDRLGLGLGSVLLNNLKQTIVVLASNAGVLNTVQAAAQAVLQSGWSVLLPTAEERARALSSLLPNTASGNEMSVSPGRRFMIDLLVSSLMADGGLESALNAAITAEIQDIEAKKEAQKEKEIDEQEANASTMHRCRTMLDKDLINTGIYESAGKQSLPLVQLVQQLLRNIASQTIARLKDVARRISNYLEAENVNKERSASLDLLLRFQRLLVSKLYMRANGTETVNGYNPELLGVGSLLKKYIALLCTHIGDILPVATSIASTGCRHFAEVSRVIEGDLTGVLLPELVVSIILLLTIDAGLMQETGSIPLLAGLLEHLDRFNHLAPGHERDDNEDLAWPGIMGSFFAGQSIKNNEEVSLIRKADLENHNKDGGFWTVIDGKVYDIKDFQAQSLTGNSILAQFAGEDPVVALEAALQFEDTRESMQAFCVGQYMEPNQETVTTPDLSSLSSPLIDTERNLGLLLGLHASYLAKSTPLSPMEIECAKWLQSPIFSGGLQTSQIHYNYNEEKDEDHCSSLGTTTPDKAKLYSQRITLSDHAQPFLQAIADNNTQDHTVKDFLCQIERSCKQYHLITPITFPPEHPVEEVGRLLLCCLLKHQDLGHIALSLVSQCALGLDQGKQRSLPKAVIDVCRMVYQAKCSLIKTHQEQGRSYKEVCAPVIERLRFLFNELRPAVSNDLSIVSKLKLLSSQPRWRRITQKLIRDRRKKRVPKKSESTDIEEPKLENEGTIEEELNVHISPTPLERKSPTSRISKQDKWHPLLSTVTNVQKYRWLKHSVQGTFFQCSLMATIVEFALKEEPLDVEKMRKCLLKQLERAEVRLEGIETMLKLASKSFLLPSVQYAMLCGWQRVIPERTSIGEPLFDCLKDVDLIPPFNRMLLEVTFGKLYSWAVHNIRDILLEASVRFKELGVQPVPLQTITNENPAGPSLGTIPQARFLLSMIHMLSLKHGSNSLSLLLNSGILALTQSILRLIGPSTDSTEEDLGLCGLGGSATVLEESRKEATPAPLPASGPELAAMMKIGTRVMRGVDWKWGDQDGPAPGLGRVIGELGEDGWIRVQWDTSSTNSYRMGKEGKYDLKLAEPPPPAQPPTEDSDTEDDTETELMEKSSHPTAMMLTSTVNLLKTLSLSSGIYAEVLQTDATRTLCGLLRMLVESGANDKGSHTHRLVSREQHRSWCTLGFIRSIALMPQMCSTLSTSAWISLLIRIVEGHQSFNAITLQRQILALRLLQAVLPSWDKMERCHDMKFLVEKLFSFLGSLLSTCSSDLPLLREGSLRKRKSRPQASLTATHSSTLAEEIVSVLRILHSLVQWNSLINDYINAQLSSIGDVMAGCQSEACLLEEYFPDSEGFQVGSVMAVLAVIGGIDGRLRLGGQVIHDEYGEGTVTRITPKGRITVQFHEMRTCRVCLLSHLKSLPAVNFSVQNLPFTEPMLGVWAQLVSLAGSKLEKQRMKKSASRGLTADQVDIHLLRCQQLRLYILKAARALLSHQDKLRQILCQPAVVDIATNTGEDQVVTSPDVGDLSPEGPLPPLILLQQLLLAATQPSPIKAIFDRQEMEAAALAVCQYLALESTHPSSPLFEESSSSEATTPVTIQHVRPPKQKKQKTSPVPPLPIVIQLMEMGFPRKNIEFALKSLSGTTSSASGVPGVESLVGWLLDHPDIQVTELSDADTVSDEYSEEEVLEELEETEPTFPVPSGAVVTESQTFKKRSDFQTNDDYAIYVRENIQVGMMVKCCRTYEEVYDGDVGKVIKLDRDGLHDLNVQSDWQQKGGTYWVRYIHIELLGFPPQSSLSHIKIGDKVRVKPTVTTPKYKWGSVTHRSVGVVKAFSANGKDVIVDFPQQSHWTGLLSEMELVPSIHPGVRCDGCQMFPINGARFKCRNCDDFDFCENCFKTRKHNTRHSFGRINEPGQSSAFCGRSGKQLKKHHSSQRGMLIDEWSRAVKSLNVSSSIHQASRLIDCSDQCWQSSGSQGKHWIRLELFPDVLVHRLKMTVDPADSSYMPSLVVVSGGSSLNNLIELKAININPTDTNALLLNDCTEYHRYIEIAVKQCRSSGIDCKVHGLSIIGRIRAEDEDVATVPFLASDNEEEDDDKTATGSLARKKSSGLESAGTIRTKVFVWGLNDKDQLGGLKGSKIKVPSFSETLSALNVVQVAGGSKSLFAVTVEGKIYACGEATNGRLGLGLSSGTIPIPRQITALSNYVVKKVAVHSGGRHAMALTVDGKVFSWGEGDDGKLGHFSRMNCDKPRLIEALKTKRIRDIACGSSHSAAITSSGELYSWGLGEYGRLGHGDNATQLRPKLVKVLLGHRVIQVACGSRDAQTLALTDEGLVFSWGDGDFGKLGRGGSEGCNIPQNIERLNGQGVCQIECGAQFSLALTKSGVVWTWGKGDYFRLGHGTDVHVRKPQMVEGLRGKKIVHVAVGALHCLAVTDTGQVYAWGDNDHGQQGNGTTTVNRKPTLVQGLEGQKITRVACGSSHSVAWTTVDVTTPSVHEPVLFQTARDSLGASYLGVQSDSDSSAVNNKMCGQSSTKPNRPSLAKILLSLDGNLAKQQALSHVLSALQIMYARDAVVDALMPASMIVPAERPSSSPVPPSESSSSSSVSDEECPPIPPEAEERVNPSLWQDKKGEVPSSDEAVTPSSAMTPSASGASSRPFIPVTDDPGAASIIAETMTKTKEDSECQSKVIGPEPQYLDEFTSLLVPDDTRVMVDLLKLAVSCRSGEKGREVLSAVLSGMGTAYPQVADMLLELCVTELEDVATDSQSGRLSSQPVVVESSHPYTDDTSTSGTVKIPGAEGLRIEFDRQCSTERRHDPLTIMDGANRIVSVRSGREWSDWSSELRIPGDELKWKFTSDGSVNGWGWRFTVYPIMPAAGPKDLLSDRCILSCPSMDLVTCLLDFRLNFASNRSIVPRLAASLAACAQLSALAAGHRMWALQRLRKLLTTEYGQSININRLLGESEGEARSVSFTGSALAALVKGLPEALQRQYEYEDPIVRGGKQLLHSPFFKVLVALACDLELDTLPCCAETHKWAWFRRYCTASRVAIALDQRTSLPRPFLEEVTKKIRELMADHESMNSLHESHDLFKREHDEQLVQWMNRRPDDWTLSAGGSGTIYGWGHNHRGQLGGIEGAKVKVPTPTEALATLRPVQLIGGEQTLFAVTADGKLYATGYGAGGRLGIGGTESVSTPTLLESIQHVFIRKVAVNSGGKHCLALSSEGEVYSWGEAEDGKLGHGNRSPCDRPRVIESLRGVEVVDIAAGGAHSACITASGELFTWGKGRYGRLGHGDSEDQLKPKLVDALQGHRVIDVACGSGDAQTLCLTDDDMVWSWGDGDYGKLGRGGSDGCKIPMKIDSLTGLGVTKVECGSQFSVALTKSGAVYTWGKGDYHRLGHGSDDHVRRPRQVQGLQGKKVIAIATGSLHCVCCTEDGEVYTWGDNDEGQLGDGTTNAIQRPRLVAALQGKKINRVACGSAHTLAWSTSKPTNAGKLPAQVPMEYNHLQEISIMALRNRLLLLHHISELFCPCIPMFDLEGRLGQTGHGPSVGFDTLRGILISQGKEAAFRKVVQATMVRDRQHGPVVELNRIQVKRSRSKGGLAGPDGTKSVFGQMCAKMSSFSPDSLLLPHRVWKVKFVGESVDDCGGGYSESIAEMCEELQNGLTPLLIVTPNGRDESGANRDCFLLNPAAKSPLHMSMFRFLGVLLGIAIRTGSPLSLNLAEPVWKQLAGMNLTIADLSEVDKDFIPSLMYIRDNEATAEEFEAMTLPFTVPNASGQDIQLSSKYSHITLENRAEYVRLAINYRLHEFDEQVSAVREGMARVVPVPLLSLFTGYELETMVCGSPDIPLHLLKSVATYKGVEPTSALIQWFWEVMESFSNTERSLFLRFVWGRTRLPRTIADFRGRDFVVQVLDKYNPPDHFLPESYTCFFLLKLPRYSCKQVLEEKLKYAIHFCKSIDTDDYARIALSGEPAADDSSEDSDNEDADSFASDSTQDYLTGH</sequence>
<evidence type="ECO:0000256" key="25">
    <source>
        <dbReference type="PROSITE-ProRule" id="PRU00228"/>
    </source>
</evidence>
<protein>
    <recommendedName>
        <fullName evidence="21">E3 ubiquitin-protein ligase HERC2</fullName>
        <ecNumber evidence="5">2.3.2.26</ecNumber>
    </recommendedName>
    <alternativeName>
        <fullName evidence="22">HECT domain and RCC1-like domain-containing protein 2</fullName>
    </alternativeName>
    <alternativeName>
        <fullName evidence="23">HECT-type E3 ubiquitin transferase HERC2</fullName>
    </alternativeName>
</protein>
<feature type="compositionally biased region" description="Polar residues" evidence="28">
    <location>
        <begin position="3468"/>
        <end position="3481"/>
    </location>
</feature>
<dbReference type="Gene3D" id="2.30.30.30">
    <property type="match status" value="1"/>
</dbReference>
<organism evidence="34 35">
    <name type="scientific">Takifugu rubripes</name>
    <name type="common">Japanese pufferfish</name>
    <name type="synonym">Fugu rubripes</name>
    <dbReference type="NCBI Taxonomy" id="31033"/>
    <lineage>
        <taxon>Eukaryota</taxon>
        <taxon>Metazoa</taxon>
        <taxon>Chordata</taxon>
        <taxon>Craniata</taxon>
        <taxon>Vertebrata</taxon>
        <taxon>Euteleostomi</taxon>
        <taxon>Actinopterygii</taxon>
        <taxon>Neopterygii</taxon>
        <taxon>Teleostei</taxon>
        <taxon>Neoteleostei</taxon>
        <taxon>Acanthomorphata</taxon>
        <taxon>Eupercaria</taxon>
        <taxon>Tetraodontiformes</taxon>
        <taxon>Tetradontoidea</taxon>
        <taxon>Tetraodontidae</taxon>
        <taxon>Takifugu</taxon>
    </lineage>
</organism>
<evidence type="ECO:0000256" key="16">
    <source>
        <dbReference type="ARBA" id="ARBA00023054"/>
    </source>
</evidence>
<feature type="domain" description="HECT" evidence="30">
    <location>
        <begin position="4446"/>
        <end position="4783"/>
    </location>
</feature>
<evidence type="ECO:0000259" key="31">
    <source>
        <dbReference type="PROSITE" id="PS50255"/>
    </source>
</evidence>
<dbReference type="FunFam" id="3.30.2410.10:FF:000006">
    <property type="entry name" value="probable E3 ubiquitin-protein ligase HERC1 isoform X2"/>
    <property type="match status" value="1"/>
</dbReference>
<dbReference type="Ensembl" id="ENSTRUT00000023858.3">
    <property type="protein sequence ID" value="ENSTRUP00000023760.3"/>
    <property type="gene ID" value="ENSTRUG00000009456.3"/>
</dbReference>
<dbReference type="Pfam" id="PF00632">
    <property type="entry name" value="HECT"/>
    <property type="match status" value="1"/>
</dbReference>
<dbReference type="PROSITE" id="PS50135">
    <property type="entry name" value="ZF_ZZ_2"/>
    <property type="match status" value="1"/>
</dbReference>
<evidence type="ECO:0000256" key="7">
    <source>
        <dbReference type="ARBA" id="ARBA00022553"/>
    </source>
</evidence>
<keyword evidence="18" id="KW-0206">Cytoskeleton</keyword>
<dbReference type="SUPFAM" id="SSF56204">
    <property type="entry name" value="Hect, E3 ligase catalytic domain"/>
    <property type="match status" value="1"/>
</dbReference>
<keyword evidence="14" id="KW-0862">Zinc</keyword>
<feature type="domain" description="Cytochrome b5 heme-binding" evidence="31">
    <location>
        <begin position="1190"/>
        <end position="1266"/>
    </location>
</feature>
<evidence type="ECO:0000256" key="3">
    <source>
        <dbReference type="ARBA" id="ARBA00004123"/>
    </source>
</evidence>
<feature type="repeat" description="RCC1" evidence="26">
    <location>
        <begin position="3211"/>
        <end position="3262"/>
    </location>
</feature>
<feature type="region of interest" description="Disordered" evidence="28">
    <location>
        <begin position="4793"/>
        <end position="4823"/>
    </location>
</feature>
<evidence type="ECO:0000256" key="5">
    <source>
        <dbReference type="ARBA" id="ARBA00012485"/>
    </source>
</evidence>
<evidence type="ECO:0000256" key="21">
    <source>
        <dbReference type="ARBA" id="ARBA00073060"/>
    </source>
</evidence>
<keyword evidence="15" id="KW-0832">Ubl conjugation</keyword>
<dbReference type="FunFam" id="3.30.2160.10:FF:000010">
    <property type="entry name" value="E3 ubiquitin-protein ligase HERC2 isoform X2"/>
    <property type="match status" value="1"/>
</dbReference>
<dbReference type="PROSITE" id="PS51416">
    <property type="entry name" value="MIB_HERC2"/>
    <property type="match status" value="1"/>
</dbReference>
<feature type="repeat" description="RCC1" evidence="26">
    <location>
        <begin position="4257"/>
        <end position="4308"/>
    </location>
</feature>
<feature type="active site" description="Glycyl thioester intermediate" evidence="24">
    <location>
        <position position="4751"/>
    </location>
</feature>
<feature type="compositionally biased region" description="Low complexity" evidence="28">
    <location>
        <begin position="3413"/>
        <end position="3432"/>
    </location>
</feature>
<dbReference type="InterPro" id="IPR004939">
    <property type="entry name" value="APC_su10/DOC_dom"/>
</dbReference>
<dbReference type="Gene3D" id="3.30.2160.10">
    <property type="entry name" value="Hect, E3 ligase catalytic domain"/>
    <property type="match status" value="1"/>
</dbReference>
<dbReference type="InterPro" id="IPR037976">
    <property type="entry name" value="HERC2_APC10"/>
</dbReference>
<dbReference type="Gene3D" id="3.90.1750.10">
    <property type="entry name" value="Hect, E3 ligase catalytic domains"/>
    <property type="match status" value="1"/>
</dbReference>
<keyword evidence="9" id="KW-0479">Metal-binding</keyword>
<evidence type="ECO:0000256" key="6">
    <source>
        <dbReference type="ARBA" id="ARBA00022490"/>
    </source>
</evidence>
<dbReference type="Gene3D" id="3.30.60.90">
    <property type="match status" value="1"/>
</dbReference>
<comment type="subcellular location">
    <subcellularLocation>
        <location evidence="2">Cytoplasm</location>
        <location evidence="2">Cytoskeleton</location>
        <location evidence="2">Microtubule organizing center</location>
        <location evidence="2">Centrosome</location>
        <location evidence="2">Centriole</location>
    </subcellularLocation>
    <subcellularLocation>
        <location evidence="3">Nucleus</location>
    </subcellularLocation>
</comment>
<evidence type="ECO:0000259" key="30">
    <source>
        <dbReference type="PROSITE" id="PS50237"/>
    </source>
</evidence>
<evidence type="ECO:0000256" key="2">
    <source>
        <dbReference type="ARBA" id="ARBA00004114"/>
    </source>
</evidence>
<proteinExistence type="predicted"/>
<dbReference type="Pfam" id="PF00569">
    <property type="entry name" value="ZZ"/>
    <property type="match status" value="1"/>
</dbReference>
<keyword evidence="12 25" id="KW-0863">Zinc-finger</keyword>
<evidence type="ECO:0000313" key="35">
    <source>
        <dbReference type="Proteomes" id="UP000005226"/>
    </source>
</evidence>
<dbReference type="PRINTS" id="PR00633">
    <property type="entry name" value="RCCNDNSATION"/>
</dbReference>
<dbReference type="UniPathway" id="UPA00143"/>
<feature type="repeat" description="RCC1" evidence="26">
    <location>
        <begin position="610"/>
        <end position="661"/>
    </location>
</feature>
<accession>H2TGG2</accession>
<dbReference type="InterPro" id="IPR014722">
    <property type="entry name" value="Rib_uL2_dom2"/>
</dbReference>
<feature type="compositionally biased region" description="Acidic residues" evidence="28">
    <location>
        <begin position="1924"/>
        <end position="1935"/>
    </location>
</feature>
<dbReference type="SMART" id="SM00291">
    <property type="entry name" value="ZnF_ZZ"/>
    <property type="match status" value="1"/>
</dbReference>
<dbReference type="GO" id="GO:0008270">
    <property type="term" value="F:zinc ion binding"/>
    <property type="evidence" value="ECO:0007669"/>
    <property type="project" value="UniProtKB-KW"/>
</dbReference>
<dbReference type="Gene3D" id="3.10.120.10">
    <property type="entry name" value="Cytochrome b5-like heme/steroid binding domain"/>
    <property type="match status" value="1"/>
</dbReference>
<feature type="repeat" description="RCC1" evidence="26">
    <location>
        <begin position="3263"/>
        <end position="3314"/>
    </location>
</feature>
<dbReference type="GeneTree" id="ENSGT00940000154975"/>
<feature type="repeat" description="RCC1" evidence="26">
    <location>
        <begin position="3159"/>
        <end position="3210"/>
    </location>
</feature>
<feature type="domain" description="DOC" evidence="32">
    <location>
        <begin position="2746"/>
        <end position="2923"/>
    </location>
</feature>
<dbReference type="InterPro" id="IPR010606">
    <property type="entry name" value="Mib_Herc2"/>
</dbReference>
<feature type="repeat" description="RCC1" evidence="26">
    <location>
        <begin position="3053"/>
        <end position="3104"/>
    </location>
</feature>
<dbReference type="InterPro" id="IPR037252">
    <property type="entry name" value="Mib_Herc2_sf"/>
</dbReference>
<evidence type="ECO:0000256" key="26">
    <source>
        <dbReference type="PROSITE-ProRule" id="PRU00235"/>
    </source>
</evidence>
<dbReference type="SUPFAM" id="SSF50985">
    <property type="entry name" value="RCC1/BLIP-II"/>
    <property type="match status" value="4"/>
</dbReference>
<feature type="compositionally biased region" description="Basic and acidic residues" evidence="28">
    <location>
        <begin position="65"/>
        <end position="78"/>
    </location>
</feature>
<dbReference type="GO" id="GO:0005814">
    <property type="term" value="C:centriole"/>
    <property type="evidence" value="ECO:0007669"/>
    <property type="project" value="UniProtKB-SubCell"/>
</dbReference>
<feature type="region of interest" description="Disordered" evidence="28">
    <location>
        <begin position="1909"/>
        <end position="1940"/>
    </location>
</feature>
<evidence type="ECO:0000256" key="11">
    <source>
        <dbReference type="ARBA" id="ARBA00022763"/>
    </source>
</evidence>
<dbReference type="InterPro" id="IPR035983">
    <property type="entry name" value="Hect_E3_ubiquitin_ligase"/>
</dbReference>
<dbReference type="CTD" id="8924"/>
<feature type="domain" description="ZZ-type" evidence="29">
    <location>
        <begin position="2690"/>
        <end position="2742"/>
    </location>
</feature>
<dbReference type="GO" id="GO:0006281">
    <property type="term" value="P:DNA repair"/>
    <property type="evidence" value="ECO:0007669"/>
    <property type="project" value="UniProtKB-KW"/>
</dbReference>
<dbReference type="SMART" id="SM00706">
    <property type="entry name" value="TECPR"/>
    <property type="match status" value="5"/>
</dbReference>
<feature type="compositionally biased region" description="Acidic residues" evidence="28">
    <location>
        <begin position="4795"/>
        <end position="4809"/>
    </location>
</feature>
<dbReference type="SMART" id="SM00119">
    <property type="entry name" value="HECTc"/>
    <property type="match status" value="1"/>
</dbReference>
<dbReference type="InterPro" id="IPR041987">
    <property type="entry name" value="ZZ_HERC2"/>
</dbReference>